<dbReference type="EMBL" id="UINC01128048">
    <property type="protein sequence ID" value="SVD07559.1"/>
    <property type="molecule type" value="Genomic_DNA"/>
</dbReference>
<gene>
    <name evidence="1" type="ORF">METZ01_LOCUS360413</name>
</gene>
<dbReference type="SUPFAM" id="SSF49464">
    <property type="entry name" value="Carboxypeptidase regulatory domain-like"/>
    <property type="match status" value="1"/>
</dbReference>
<protein>
    <recommendedName>
        <fullName evidence="2">TonB-dependent receptor plug domain-containing protein</fullName>
    </recommendedName>
</protein>
<dbReference type="Gene3D" id="2.60.40.1120">
    <property type="entry name" value="Carboxypeptidase-like, regulatory domain"/>
    <property type="match status" value="1"/>
</dbReference>
<organism evidence="1">
    <name type="scientific">marine metagenome</name>
    <dbReference type="NCBI Taxonomy" id="408172"/>
    <lineage>
        <taxon>unclassified sequences</taxon>
        <taxon>metagenomes</taxon>
        <taxon>ecological metagenomes</taxon>
    </lineage>
</organism>
<dbReference type="Pfam" id="PF13715">
    <property type="entry name" value="CarbopepD_reg_2"/>
    <property type="match status" value="1"/>
</dbReference>
<dbReference type="AlphaFoldDB" id="A0A382SCH8"/>
<proteinExistence type="predicted"/>
<feature type="non-terminal residue" evidence="1">
    <location>
        <position position="102"/>
    </location>
</feature>
<accession>A0A382SCH8</accession>
<evidence type="ECO:0000313" key="1">
    <source>
        <dbReference type="EMBL" id="SVD07559.1"/>
    </source>
</evidence>
<reference evidence="1" key="1">
    <citation type="submission" date="2018-05" db="EMBL/GenBank/DDBJ databases">
        <authorList>
            <person name="Lanie J.A."/>
            <person name="Ng W.-L."/>
            <person name="Kazmierczak K.M."/>
            <person name="Andrzejewski T.M."/>
            <person name="Davidsen T.M."/>
            <person name="Wayne K.J."/>
            <person name="Tettelin H."/>
            <person name="Glass J.I."/>
            <person name="Rusch D."/>
            <person name="Podicherti R."/>
            <person name="Tsui H.-C.T."/>
            <person name="Winkler M.E."/>
        </authorList>
    </citation>
    <scope>NUCLEOTIDE SEQUENCE</scope>
</reference>
<name>A0A382SCH8_9ZZZZ</name>
<dbReference type="InterPro" id="IPR008969">
    <property type="entry name" value="CarboxyPept-like_regulatory"/>
</dbReference>
<sequence length="102" mass="11653">MFKYLVIFFINLTLSWSIQISGYIRDSSTGKSIPNANITILETRQGTASSPYGYFKLDISEGIYTIEISVIGFKTYTREIKINENNLEINIDLQTAILEFNE</sequence>
<evidence type="ECO:0008006" key="2">
    <source>
        <dbReference type="Google" id="ProtNLM"/>
    </source>
</evidence>